<dbReference type="AlphaFoldDB" id="A0AAV0WAS6"/>
<name>A0AAV0WAS6_9HEMI</name>
<evidence type="ECO:0000259" key="8">
    <source>
        <dbReference type="Pfam" id="PF13359"/>
    </source>
</evidence>
<keyword evidence="5" id="KW-0479">Metal-binding</keyword>
<dbReference type="GO" id="GO:0005634">
    <property type="term" value="C:nucleus"/>
    <property type="evidence" value="ECO:0007669"/>
    <property type="project" value="UniProtKB-SubCell"/>
</dbReference>
<evidence type="ECO:0000256" key="7">
    <source>
        <dbReference type="ARBA" id="ARBA00023242"/>
    </source>
</evidence>
<dbReference type="PANTHER" id="PTHR22930:SF289">
    <property type="entry name" value="DDE TNP4 DOMAIN-CONTAINING PROTEIN-RELATED"/>
    <property type="match status" value="1"/>
</dbReference>
<dbReference type="GO" id="GO:0046872">
    <property type="term" value="F:metal ion binding"/>
    <property type="evidence" value="ECO:0007669"/>
    <property type="project" value="UniProtKB-KW"/>
</dbReference>
<organism evidence="9 10">
    <name type="scientific">Macrosiphum euphorbiae</name>
    <name type="common">potato aphid</name>
    <dbReference type="NCBI Taxonomy" id="13131"/>
    <lineage>
        <taxon>Eukaryota</taxon>
        <taxon>Metazoa</taxon>
        <taxon>Ecdysozoa</taxon>
        <taxon>Arthropoda</taxon>
        <taxon>Hexapoda</taxon>
        <taxon>Insecta</taxon>
        <taxon>Pterygota</taxon>
        <taxon>Neoptera</taxon>
        <taxon>Paraneoptera</taxon>
        <taxon>Hemiptera</taxon>
        <taxon>Sternorrhyncha</taxon>
        <taxon>Aphidomorpha</taxon>
        <taxon>Aphidoidea</taxon>
        <taxon>Aphididae</taxon>
        <taxon>Macrosiphini</taxon>
        <taxon>Macrosiphum</taxon>
    </lineage>
</organism>
<protein>
    <recommendedName>
        <fullName evidence="8">DDE Tnp4 domain-containing protein</fullName>
    </recommendedName>
</protein>
<accession>A0AAV0WAS6</accession>
<dbReference type="GO" id="GO:0016787">
    <property type="term" value="F:hydrolase activity"/>
    <property type="evidence" value="ECO:0007669"/>
    <property type="project" value="UniProtKB-KW"/>
</dbReference>
<evidence type="ECO:0000313" key="9">
    <source>
        <dbReference type="EMBL" id="CAI6352970.1"/>
    </source>
</evidence>
<keyword evidence="10" id="KW-1185">Reference proteome</keyword>
<keyword evidence="6" id="KW-0378">Hydrolase</keyword>
<comment type="similarity">
    <text evidence="3">Belongs to the HARBI1 family.</text>
</comment>
<evidence type="ECO:0000256" key="6">
    <source>
        <dbReference type="ARBA" id="ARBA00022801"/>
    </source>
</evidence>
<evidence type="ECO:0000256" key="5">
    <source>
        <dbReference type="ARBA" id="ARBA00022723"/>
    </source>
</evidence>
<comment type="cofactor">
    <cofactor evidence="1">
        <name>a divalent metal cation</name>
        <dbReference type="ChEBI" id="CHEBI:60240"/>
    </cofactor>
</comment>
<dbReference type="PANTHER" id="PTHR22930">
    <property type="match status" value="1"/>
</dbReference>
<evidence type="ECO:0000256" key="4">
    <source>
        <dbReference type="ARBA" id="ARBA00022722"/>
    </source>
</evidence>
<dbReference type="InterPro" id="IPR027806">
    <property type="entry name" value="HARBI1_dom"/>
</dbReference>
<evidence type="ECO:0000313" key="10">
    <source>
        <dbReference type="Proteomes" id="UP001160148"/>
    </source>
</evidence>
<keyword evidence="4" id="KW-0540">Nuclease</keyword>
<dbReference type="GO" id="GO:0004518">
    <property type="term" value="F:nuclease activity"/>
    <property type="evidence" value="ECO:0007669"/>
    <property type="project" value="UniProtKB-KW"/>
</dbReference>
<gene>
    <name evidence="9" type="ORF">MEUPH1_LOCUS9151</name>
</gene>
<dbReference type="Proteomes" id="UP001160148">
    <property type="component" value="Unassembled WGS sequence"/>
</dbReference>
<sequence>MNDDIFELIDFIQLAVDEQEVPIRKYIRDSANPMEVYTPLEFYRRYRFSKEIVRDKLMPMINIEDRRNNRGLPIPPLFQLLTLLRFYGTSNFQIVNGDLRRIHQSTVSRIITRLSKIMASNAKHHVHFPRNVDEWKVVQDKFYKMYKMPGIGGCIDCTHIKIQNPGGPDSEAFRNRKGYFSLNVQAVCGPSMEFMDIVVRWPGSYHDSFIFSSSYANKYFDERTHNMLLLGDGGYACKTYLFTPLRNPVTPPELKYNKAQIRTRNIIERVFGVWKRKFPCLQRGLANAPSTIVNIIIACAMLHNISRKYQNADDDSDDEEDILEEEYGEYNDDNNILGPAARSAYIIRHFS</sequence>
<feature type="domain" description="DDE Tnp4" evidence="8">
    <location>
        <begin position="155"/>
        <end position="304"/>
    </location>
</feature>
<comment type="subcellular location">
    <subcellularLocation>
        <location evidence="2">Nucleus</location>
    </subcellularLocation>
</comment>
<dbReference type="InterPro" id="IPR045249">
    <property type="entry name" value="HARBI1-like"/>
</dbReference>
<reference evidence="9 10" key="1">
    <citation type="submission" date="2023-01" db="EMBL/GenBank/DDBJ databases">
        <authorList>
            <person name="Whitehead M."/>
        </authorList>
    </citation>
    <scope>NUCLEOTIDE SEQUENCE [LARGE SCALE GENOMIC DNA]</scope>
</reference>
<comment type="caution">
    <text evidence="9">The sequence shown here is derived from an EMBL/GenBank/DDBJ whole genome shotgun (WGS) entry which is preliminary data.</text>
</comment>
<keyword evidence="7" id="KW-0539">Nucleus</keyword>
<evidence type="ECO:0000256" key="1">
    <source>
        <dbReference type="ARBA" id="ARBA00001968"/>
    </source>
</evidence>
<evidence type="ECO:0000256" key="2">
    <source>
        <dbReference type="ARBA" id="ARBA00004123"/>
    </source>
</evidence>
<proteinExistence type="inferred from homology"/>
<dbReference type="Pfam" id="PF13359">
    <property type="entry name" value="DDE_Tnp_4"/>
    <property type="match status" value="1"/>
</dbReference>
<dbReference type="EMBL" id="CARXXK010000002">
    <property type="protein sequence ID" value="CAI6352970.1"/>
    <property type="molecule type" value="Genomic_DNA"/>
</dbReference>
<evidence type="ECO:0000256" key="3">
    <source>
        <dbReference type="ARBA" id="ARBA00006958"/>
    </source>
</evidence>